<dbReference type="NCBIfam" id="NF001419">
    <property type="entry name" value="PRK00293.1"/>
    <property type="match status" value="1"/>
</dbReference>
<feature type="transmembrane region" description="Helical" evidence="8">
    <location>
        <begin position="315"/>
        <end position="340"/>
    </location>
</feature>
<dbReference type="GO" id="GO:0017004">
    <property type="term" value="P:cytochrome complex assembly"/>
    <property type="evidence" value="ECO:0007669"/>
    <property type="project" value="UniProtKB-KW"/>
</dbReference>
<keyword evidence="2" id="KW-1003">Cell membrane</keyword>
<feature type="transmembrane region" description="Helical" evidence="8">
    <location>
        <begin position="202"/>
        <end position="226"/>
    </location>
</feature>
<accession>A0A2G4R4W8</accession>
<dbReference type="InterPro" id="IPR036929">
    <property type="entry name" value="DsbDN_sf"/>
</dbReference>
<dbReference type="EMBL" id="LDWY01000026">
    <property type="protein sequence ID" value="PHY91601.1"/>
    <property type="molecule type" value="Genomic_DNA"/>
</dbReference>
<evidence type="ECO:0000256" key="7">
    <source>
        <dbReference type="ARBA" id="ARBA00023284"/>
    </source>
</evidence>
<feature type="transmembrane region" description="Helical" evidence="8">
    <location>
        <begin position="157"/>
        <end position="190"/>
    </location>
</feature>
<dbReference type="GO" id="GO:0045454">
    <property type="term" value="P:cell redox homeostasis"/>
    <property type="evidence" value="ECO:0007669"/>
    <property type="project" value="TreeGrafter"/>
</dbReference>
<evidence type="ECO:0000313" key="14">
    <source>
        <dbReference type="Proteomes" id="UP000811399"/>
    </source>
</evidence>
<dbReference type="SUPFAM" id="SSF52833">
    <property type="entry name" value="Thioredoxin-like"/>
    <property type="match status" value="1"/>
</dbReference>
<gene>
    <name evidence="12" type="ORF">AA994_02290</name>
    <name evidence="11" type="ORF">CVU5213_00580</name>
</gene>
<dbReference type="InterPro" id="IPR012336">
    <property type="entry name" value="Thioredoxin-like_fold"/>
</dbReference>
<feature type="chain" id="PRO_5013834888" evidence="9">
    <location>
        <begin position="22"/>
        <end position="555"/>
    </location>
</feature>
<dbReference type="Pfam" id="PF11412">
    <property type="entry name" value="DsbD_N"/>
    <property type="match status" value="1"/>
</dbReference>
<evidence type="ECO:0000313" key="12">
    <source>
        <dbReference type="EMBL" id="PHY91601.1"/>
    </source>
</evidence>
<dbReference type="Gene3D" id="3.40.30.10">
    <property type="entry name" value="Glutaredoxin"/>
    <property type="match status" value="1"/>
</dbReference>
<evidence type="ECO:0000256" key="2">
    <source>
        <dbReference type="ARBA" id="ARBA00022475"/>
    </source>
</evidence>
<keyword evidence="3 8" id="KW-0812">Transmembrane</keyword>
<proteinExistence type="predicted"/>
<dbReference type="InterPro" id="IPR036249">
    <property type="entry name" value="Thioredoxin-like_sf"/>
</dbReference>
<keyword evidence="9" id="KW-0732">Signal</keyword>
<dbReference type="RefSeq" id="WP_099461146.1">
    <property type="nucleotide sequence ID" value="NZ_LDWY01000026.1"/>
</dbReference>
<protein>
    <submittedName>
        <fullName evidence="11">Protein-disulfide reductase DsbD</fullName>
    </submittedName>
    <submittedName>
        <fullName evidence="12">Thiol:disulfide interchange protein</fullName>
    </submittedName>
</protein>
<dbReference type="OrthoDB" id="9811036at2"/>
<reference evidence="11 14" key="4">
    <citation type="journal article" date="2021" name="Syst. Appl. Microbiol.">
        <title>nCampylobacter vulpis sp. nov. isolated from wild red foxes.</title>
        <authorList>
            <person name="Parisi A."/>
            <person name="Chiara M."/>
            <person name="Caffara M."/>
            <person name="Mion D."/>
            <person name="Miller W.G."/>
            <person name="Caruso M."/>
            <person name="Manzari C."/>
            <person name="Florio D."/>
            <person name="Capozzi L."/>
            <person name="D'Erchia A.M."/>
            <person name="Manzulli V."/>
            <person name="Zanoni R.G."/>
        </authorList>
    </citation>
    <scope>NUCLEOTIDE SEQUENCE [LARGE SCALE GENOMIC DNA]</scope>
    <source>
        <strain evidence="11 14">52/13</strain>
    </source>
</reference>
<keyword evidence="7" id="KW-0676">Redox-active center</keyword>
<evidence type="ECO:0000256" key="3">
    <source>
        <dbReference type="ARBA" id="ARBA00022692"/>
    </source>
</evidence>
<keyword evidence="5 8" id="KW-1133">Transmembrane helix</keyword>
<evidence type="ECO:0000256" key="9">
    <source>
        <dbReference type="SAM" id="SignalP"/>
    </source>
</evidence>
<comment type="subcellular location">
    <subcellularLocation>
        <location evidence="1">Cell membrane</location>
        <topology evidence="1">Multi-pass membrane protein</topology>
    </subcellularLocation>
</comment>
<feature type="signal peptide" evidence="9">
    <location>
        <begin position="1"/>
        <end position="21"/>
    </location>
</feature>
<feature type="transmembrane region" description="Helical" evidence="8">
    <location>
        <begin position="280"/>
        <end position="309"/>
    </location>
</feature>
<dbReference type="InterPro" id="IPR017937">
    <property type="entry name" value="Thioredoxin_CS"/>
</dbReference>
<dbReference type="Proteomes" id="UP000811399">
    <property type="component" value="Unassembled WGS sequence"/>
</dbReference>
<dbReference type="GO" id="GO:0005886">
    <property type="term" value="C:plasma membrane"/>
    <property type="evidence" value="ECO:0007669"/>
    <property type="project" value="UniProtKB-SubCell"/>
</dbReference>
<organism evidence="12 13">
    <name type="scientific">Campylobacter vulpis</name>
    <dbReference type="NCBI Taxonomy" id="1655500"/>
    <lineage>
        <taxon>Bacteria</taxon>
        <taxon>Pseudomonadati</taxon>
        <taxon>Campylobacterota</taxon>
        <taxon>Epsilonproteobacteria</taxon>
        <taxon>Campylobacterales</taxon>
        <taxon>Campylobacteraceae</taxon>
        <taxon>Campylobacter</taxon>
    </lineage>
</organism>
<evidence type="ECO:0000256" key="8">
    <source>
        <dbReference type="SAM" id="Phobius"/>
    </source>
</evidence>
<feature type="transmembrane region" description="Helical" evidence="8">
    <location>
        <begin position="238"/>
        <end position="260"/>
    </location>
</feature>
<keyword evidence="4" id="KW-0201">Cytochrome c-type biogenesis</keyword>
<reference evidence="12" key="2">
    <citation type="submission" date="2015-06" db="EMBL/GenBank/DDBJ databases">
        <authorList>
            <person name="Hoefler B.C."/>
            <person name="Straight P.D."/>
        </authorList>
    </citation>
    <scope>NUCLEOTIDE SEQUENCE [LARGE SCALE GENOMIC DNA]</scope>
    <source>
        <strain evidence="12">73/13</strain>
    </source>
</reference>
<evidence type="ECO:0000256" key="5">
    <source>
        <dbReference type="ARBA" id="ARBA00022989"/>
    </source>
</evidence>
<keyword evidence="14" id="KW-1185">Reference proteome</keyword>
<dbReference type="InterPro" id="IPR028250">
    <property type="entry name" value="DsbDN"/>
</dbReference>
<feature type="transmembrane region" description="Helical" evidence="8">
    <location>
        <begin position="407"/>
        <end position="426"/>
    </location>
</feature>
<evidence type="ECO:0000256" key="1">
    <source>
        <dbReference type="ARBA" id="ARBA00004651"/>
    </source>
</evidence>
<dbReference type="AlphaFoldDB" id="A0A2G4R4W8"/>
<dbReference type="SUPFAM" id="SSF74863">
    <property type="entry name" value="Thiol:disulfide interchange protein DsbD, N-terminal domain (DsbD-alpha)"/>
    <property type="match status" value="1"/>
</dbReference>
<feature type="transmembrane region" description="Helical" evidence="8">
    <location>
        <begin position="374"/>
        <end position="395"/>
    </location>
</feature>
<dbReference type="InterPro" id="IPR013766">
    <property type="entry name" value="Thioredoxin_domain"/>
</dbReference>
<dbReference type="EMBL" id="VJYU01000001">
    <property type="protein sequence ID" value="MBS4240241.1"/>
    <property type="molecule type" value="Genomic_DNA"/>
</dbReference>
<dbReference type="Pfam" id="PF02683">
    <property type="entry name" value="DsbD_TM"/>
    <property type="match status" value="1"/>
</dbReference>
<dbReference type="PROSITE" id="PS00194">
    <property type="entry name" value="THIOREDOXIN_1"/>
    <property type="match status" value="1"/>
</dbReference>
<comment type="caution">
    <text evidence="12">The sequence shown here is derived from an EMBL/GenBank/DDBJ whole genome shotgun (WGS) entry which is preliminary data.</text>
</comment>
<dbReference type="PROSITE" id="PS51352">
    <property type="entry name" value="THIOREDOXIN_2"/>
    <property type="match status" value="1"/>
</dbReference>
<feature type="domain" description="Thioredoxin" evidence="10">
    <location>
        <begin position="428"/>
        <end position="555"/>
    </location>
</feature>
<feature type="transmembrane region" description="Helical" evidence="8">
    <location>
        <begin position="352"/>
        <end position="368"/>
    </location>
</feature>
<dbReference type="Proteomes" id="UP000237472">
    <property type="component" value="Unassembled WGS sequence"/>
</dbReference>
<dbReference type="Pfam" id="PF13098">
    <property type="entry name" value="Thioredoxin_2"/>
    <property type="match status" value="1"/>
</dbReference>
<dbReference type="GO" id="GO:0015035">
    <property type="term" value="F:protein-disulfide reductase activity"/>
    <property type="evidence" value="ECO:0007669"/>
    <property type="project" value="TreeGrafter"/>
</dbReference>
<name>A0A2G4R4W8_9BACT</name>
<dbReference type="InterPro" id="IPR003834">
    <property type="entry name" value="Cyt_c_assmbl_TM_dom"/>
</dbReference>
<evidence type="ECO:0000313" key="11">
    <source>
        <dbReference type="EMBL" id="MBS4240241.1"/>
    </source>
</evidence>
<keyword evidence="6 8" id="KW-0472">Membrane</keyword>
<reference evidence="11" key="3">
    <citation type="submission" date="2019-07" db="EMBL/GenBank/DDBJ databases">
        <authorList>
            <person name="Miller W.G."/>
        </authorList>
    </citation>
    <scope>NUCLEOTIDE SEQUENCE</scope>
    <source>
        <strain evidence="11">52/13</strain>
    </source>
</reference>
<evidence type="ECO:0000259" key="10">
    <source>
        <dbReference type="PROSITE" id="PS51352"/>
    </source>
</evidence>
<dbReference type="PANTHER" id="PTHR32234">
    <property type="entry name" value="THIOL:DISULFIDE INTERCHANGE PROTEIN DSBD"/>
    <property type="match status" value="1"/>
</dbReference>
<sequence length="555" mass="62440">MRLLFLVLLFLQCSFANVLSAKDAFKLDILANEQALILKFNIAKDHFLYHNQLKIKLDNKDITALINYPQGEIKQEQKVYFHSLELALSNLMLDNYAKNNAKLSILYQGCSNDGLCYAPQKREFRLYKEGQIYKTSPYETMQNEEEQIALSLKDENLALILFSFFGYGLLLSLTPCTLPMIPILSSLIIAKGGTKPSKKQGFLLSLIYVFFMSLAYALAGILASVFGASIQALLQQTWLLVCFSLLFVFFAFVCFSNFNFELPKSLQGLIQHKTSKTKGILGVALMGFLSALIVGPCVAAPLAGALLYLADSGSFVLGGLALFTLSFGMGVPLLFVGLGLGFLKPGFWMEKVRIFFGFIMLAMALWILSRVLPLNLILLAYGILGVFFVVFMGLFERACNGIQKVKKALLILVLTYSLMLFLQGIFGASSSFNPLNFNQKEMEGQKLNFKTLQNLTQIKEKIERKEKVLLYFTASWCEYCKILDAKVFSDERIIAKFANYEKIKIDVSENNAAQLEIMKKFDVFAPPVLIFFDKGERRDKITGYITGDELLKRDL</sequence>
<evidence type="ECO:0000256" key="6">
    <source>
        <dbReference type="ARBA" id="ARBA00023136"/>
    </source>
</evidence>
<dbReference type="Gene3D" id="2.60.40.1250">
    <property type="entry name" value="Thiol:disulfide interchange protein DsbD, N-terminal domain"/>
    <property type="match status" value="1"/>
</dbReference>
<reference evidence="13" key="1">
    <citation type="submission" date="2015-06" db="EMBL/GenBank/DDBJ databases">
        <authorList>
            <person name="Parisi A."/>
            <person name="Chiara M."/>
            <person name="Florio D."/>
            <person name="Miccolupo A."/>
            <person name="Manzari C."/>
            <person name="Mion D."/>
            <person name="Caruso M."/>
            <person name="D'erchia A.M."/>
            <person name="Zanoni R."/>
        </authorList>
    </citation>
    <scope>NUCLEOTIDE SEQUENCE [LARGE SCALE GENOMIC DNA]</scope>
    <source>
        <strain evidence="13">73/13</strain>
    </source>
</reference>
<dbReference type="PANTHER" id="PTHR32234:SF0">
    <property type="entry name" value="THIOL:DISULFIDE INTERCHANGE PROTEIN DSBD"/>
    <property type="match status" value="1"/>
</dbReference>
<evidence type="ECO:0000313" key="13">
    <source>
        <dbReference type="Proteomes" id="UP000237472"/>
    </source>
</evidence>
<evidence type="ECO:0000256" key="4">
    <source>
        <dbReference type="ARBA" id="ARBA00022748"/>
    </source>
</evidence>